<dbReference type="AlphaFoldDB" id="A0A3B0M0M1"/>
<dbReference type="PANTHER" id="PTHR34216">
    <property type="match status" value="1"/>
</dbReference>
<dbReference type="SUPFAM" id="SSF88713">
    <property type="entry name" value="Glycoside hydrolase/deacetylase"/>
    <property type="match status" value="1"/>
</dbReference>
<name>A0A3B0M0M1_9GAMM</name>
<protein>
    <submittedName>
        <fullName evidence="3">Poly-beta-1,6-N-acetyl-D-glucosamine N-deacetylase</fullName>
        <ecNumber evidence="3">3.5.1.-</ecNumber>
    </submittedName>
</protein>
<sequence length="271" mass="32116">MNATTIPIIMYHHVSPSPWVVTLSPKTFTQQMTWLTNSGWKTLSAHELEQFYQGKPFPRKSVIITFDDGYLDNWVYAFPVLERLQLKASIFLITKDIGNGQARKLSNIEYSHRECEAKIRNGQADDVMLRWSEIEHMQASELIEFHNHTHSHLRWDQLETNSERRHAALIKDIEQCRNTPIHQLGYCSQHLCWPQGFYTRNYAKIAKELGFNYLYTTERRMNKACQPETWRLGRISTKEREDTQWLKRRLFYYTTPVISSLYALHKGPRYT</sequence>
<proteinExistence type="predicted"/>
<dbReference type="Pfam" id="PF01522">
    <property type="entry name" value="Polysacc_deac_1"/>
    <property type="match status" value="1"/>
</dbReference>
<dbReference type="InterPro" id="IPR051398">
    <property type="entry name" value="Polysacch_Deacetylase"/>
</dbReference>
<dbReference type="GO" id="GO:0005975">
    <property type="term" value="P:carbohydrate metabolic process"/>
    <property type="evidence" value="ECO:0007669"/>
    <property type="project" value="InterPro"/>
</dbReference>
<organism evidence="3">
    <name type="scientific">Arsenophonus endosymbiont of Trialeurodes vaporariorum</name>
    <dbReference type="NCBI Taxonomy" id="235567"/>
    <lineage>
        <taxon>Bacteria</taxon>
        <taxon>Pseudomonadati</taxon>
        <taxon>Pseudomonadota</taxon>
        <taxon>Gammaproteobacteria</taxon>
        <taxon>Enterobacterales</taxon>
        <taxon>Morganellaceae</taxon>
        <taxon>Arsenophonus</taxon>
    </lineage>
</organism>
<evidence type="ECO:0000259" key="2">
    <source>
        <dbReference type="PROSITE" id="PS51677"/>
    </source>
</evidence>
<dbReference type="Gene3D" id="3.20.20.370">
    <property type="entry name" value="Glycoside hydrolase/deacetylase"/>
    <property type="match status" value="1"/>
</dbReference>
<feature type="domain" description="NodB homology" evidence="2">
    <location>
        <begin position="60"/>
        <end position="271"/>
    </location>
</feature>
<reference evidence="3" key="1">
    <citation type="submission" date="2018-04" db="EMBL/GenBank/DDBJ databases">
        <authorList>
            <person name="Go L.Y."/>
            <person name="Mitchell J.A."/>
        </authorList>
    </citation>
    <scope>NUCLEOTIDE SEQUENCE</scope>
    <source>
        <strain evidence="3">ARTV</strain>
    </source>
</reference>
<dbReference type="EC" id="3.5.1.-" evidence="3"/>
<keyword evidence="1" id="KW-0732">Signal</keyword>
<dbReference type="PANTHER" id="PTHR34216:SF13">
    <property type="entry name" value="XYLANASE_CHITIN DEACETYLASE"/>
    <property type="match status" value="1"/>
</dbReference>
<dbReference type="GO" id="GO:0016810">
    <property type="term" value="F:hydrolase activity, acting on carbon-nitrogen (but not peptide) bonds"/>
    <property type="evidence" value="ECO:0007669"/>
    <property type="project" value="InterPro"/>
</dbReference>
<keyword evidence="3" id="KW-0378">Hydrolase</keyword>
<evidence type="ECO:0000256" key="1">
    <source>
        <dbReference type="ARBA" id="ARBA00022729"/>
    </source>
</evidence>
<dbReference type="InterPro" id="IPR011330">
    <property type="entry name" value="Glyco_hydro/deAcase_b/a-brl"/>
</dbReference>
<dbReference type="InterPro" id="IPR002509">
    <property type="entry name" value="NODB_dom"/>
</dbReference>
<evidence type="ECO:0000313" key="3">
    <source>
        <dbReference type="EMBL" id="SSW95530.1"/>
    </source>
</evidence>
<dbReference type="EMBL" id="UFQR01000005">
    <property type="protein sequence ID" value="SSW95530.1"/>
    <property type="molecule type" value="Genomic_DNA"/>
</dbReference>
<dbReference type="PROSITE" id="PS51677">
    <property type="entry name" value="NODB"/>
    <property type="match status" value="1"/>
</dbReference>
<gene>
    <name evidence="3" type="primary">icaB_1</name>
    <name evidence="3" type="ORF">ARTV_1477</name>
</gene>
<accession>A0A3B0M0M1</accession>
<dbReference type="CDD" id="cd10969">
    <property type="entry name" value="CE4_Ecf1_like_5s"/>
    <property type="match status" value="1"/>
</dbReference>